<keyword evidence="5" id="KW-0732">Signal</keyword>
<sequence length="402" mass="42750">MGRAGEPDGRGAVVNGAIPRWLRPRCCRRGRGPLTVLEISMNLKSILFGTAASLMAASGALAADLPGEAAPAAIDYVKVCDAYGAGFFYIPGTETCLKFSGRVRASVTYTNNGGDLNTGADNVRMRTDGRVQFDARTASDIGTVRSFFEIGIDDQTRNILANQAFIQVGYVTVGRQDEVADGDGLYGINDSTWAPGDYTATGASVLVDKLGGGFYVGAGLYGNNDTESATLNRPYIWQSSESAEYQASVIIGVTGQSWGSFDVSGIYRSYNDTLGADGDIFGAKATVNLKLVDKLKLRAWAAYQDGGDGINLKNIAGYKAENITDLALAASYQVSDPLAVYAGVRYQIVDAAVSSNADDFVYGNLGVDYQLAPGLNLQGEVDYGAQDDWNQLAVVTRLVRVW</sequence>
<evidence type="ECO:0000256" key="10">
    <source>
        <dbReference type="RuleBase" id="RU364005"/>
    </source>
</evidence>
<dbReference type="Pfam" id="PF02530">
    <property type="entry name" value="Porin_2"/>
    <property type="match status" value="1"/>
</dbReference>
<protein>
    <recommendedName>
        <fullName evidence="10">Porin</fullName>
    </recommendedName>
</protein>
<dbReference type="EMBL" id="NQVN01000012">
    <property type="protein sequence ID" value="PIO98041.1"/>
    <property type="molecule type" value="Genomic_DNA"/>
</dbReference>
<comment type="caution">
    <text evidence="11">The sequence shown here is derived from an EMBL/GenBank/DDBJ whole genome shotgun (WGS) entry which is preliminary data.</text>
</comment>
<keyword evidence="3 10" id="KW-1134">Transmembrane beta strand</keyword>
<keyword evidence="4 10" id="KW-0812">Transmembrane</keyword>
<evidence type="ECO:0000256" key="8">
    <source>
        <dbReference type="ARBA" id="ARBA00023136"/>
    </source>
</evidence>
<evidence type="ECO:0000256" key="1">
    <source>
        <dbReference type="ARBA" id="ARBA00009521"/>
    </source>
</evidence>
<keyword evidence="6 10" id="KW-0406">Ion transport</keyword>
<keyword evidence="7 10" id="KW-0626">Porin</keyword>
<evidence type="ECO:0000256" key="5">
    <source>
        <dbReference type="ARBA" id="ARBA00022729"/>
    </source>
</evidence>
<reference evidence="11 12" key="1">
    <citation type="submission" date="2017-08" db="EMBL/GenBank/DDBJ databases">
        <title>Pleomorphomonas carboxidotrophicus sp. nov., a new mesophilic hydrogenogenic carboxidotroph.</title>
        <authorList>
            <person name="Esquivel-Elizondo S."/>
            <person name="Krajmalnik-Brown R."/>
            <person name="Maldonado J."/>
        </authorList>
    </citation>
    <scope>NUCLEOTIDE SEQUENCE [LARGE SCALE GENOMIC DNA]</scope>
    <source>
        <strain evidence="11 12">SVCO-16</strain>
    </source>
</reference>
<dbReference type="GO" id="GO:0006811">
    <property type="term" value="P:monoatomic ion transport"/>
    <property type="evidence" value="ECO:0007669"/>
    <property type="project" value="UniProtKB-KW"/>
</dbReference>
<dbReference type="Proteomes" id="UP000231070">
    <property type="component" value="Unassembled WGS sequence"/>
</dbReference>
<keyword evidence="9 10" id="KW-0998">Cell outer membrane</keyword>
<keyword evidence="2 10" id="KW-0813">Transport</keyword>
<evidence type="ECO:0000256" key="9">
    <source>
        <dbReference type="ARBA" id="ARBA00023237"/>
    </source>
</evidence>
<evidence type="ECO:0000256" key="4">
    <source>
        <dbReference type="ARBA" id="ARBA00022692"/>
    </source>
</evidence>
<comment type="domain">
    <text evidence="10">Consists of 16-stranded beta-barrel sheets, with large surface-exposed loops, that form a transmembrane pore at the center of each barrel. The pore is partially ocluded by a peptide loop that folds into the pore lumen.</text>
</comment>
<comment type="subcellular location">
    <subcellularLocation>
        <location evidence="10">Cell outer membrane</location>
        <topology evidence="10">Multi-pass membrane protein</topology>
    </subcellularLocation>
</comment>
<evidence type="ECO:0000256" key="3">
    <source>
        <dbReference type="ARBA" id="ARBA00022452"/>
    </source>
</evidence>
<name>A0A2G9WTK5_9HYPH</name>
<dbReference type="GO" id="GO:0015288">
    <property type="term" value="F:porin activity"/>
    <property type="evidence" value="ECO:0007669"/>
    <property type="project" value="UniProtKB-KW"/>
</dbReference>
<dbReference type="GO" id="GO:0009279">
    <property type="term" value="C:cell outer membrane"/>
    <property type="evidence" value="ECO:0007669"/>
    <property type="project" value="UniProtKB-SubCell"/>
</dbReference>
<evidence type="ECO:0000313" key="12">
    <source>
        <dbReference type="Proteomes" id="UP000231070"/>
    </source>
</evidence>
<evidence type="ECO:0000256" key="7">
    <source>
        <dbReference type="ARBA" id="ARBA00023114"/>
    </source>
</evidence>
<accession>A0A2G9WTK5</accession>
<proteinExistence type="inferred from homology"/>
<dbReference type="GO" id="GO:0046930">
    <property type="term" value="C:pore complex"/>
    <property type="evidence" value="ECO:0007669"/>
    <property type="project" value="UniProtKB-KW"/>
</dbReference>
<dbReference type="OrthoDB" id="7801681at2"/>
<keyword evidence="12" id="KW-1185">Reference proteome</keyword>
<comment type="function">
    <text evidence="10">Forms passive diffusion pores that allow small molecular weight hydrophilic materials across the outer membrane.</text>
</comment>
<evidence type="ECO:0000313" key="11">
    <source>
        <dbReference type="EMBL" id="PIO98041.1"/>
    </source>
</evidence>
<keyword evidence="8 10" id="KW-0472">Membrane</keyword>
<comment type="similarity">
    <text evidence="1 10">Belongs to the alphaproteobacteria porin family.</text>
</comment>
<dbReference type="AlphaFoldDB" id="A0A2G9WTK5"/>
<dbReference type="SUPFAM" id="SSF56935">
    <property type="entry name" value="Porins"/>
    <property type="match status" value="1"/>
</dbReference>
<evidence type="ECO:0000256" key="6">
    <source>
        <dbReference type="ARBA" id="ARBA00023065"/>
    </source>
</evidence>
<evidence type="ECO:0000256" key="2">
    <source>
        <dbReference type="ARBA" id="ARBA00022448"/>
    </source>
</evidence>
<gene>
    <name evidence="11" type="ORF">CJ014_16855</name>
</gene>
<dbReference type="InterPro" id="IPR003684">
    <property type="entry name" value="Porin_alphabac"/>
</dbReference>
<organism evidence="11 12">
    <name type="scientific">Pleomorphomonas carboxyditropha</name>
    <dbReference type="NCBI Taxonomy" id="2023338"/>
    <lineage>
        <taxon>Bacteria</taxon>
        <taxon>Pseudomonadati</taxon>
        <taxon>Pseudomonadota</taxon>
        <taxon>Alphaproteobacteria</taxon>
        <taxon>Hyphomicrobiales</taxon>
        <taxon>Pleomorphomonadaceae</taxon>
        <taxon>Pleomorphomonas</taxon>
    </lineage>
</organism>